<dbReference type="InterPro" id="IPR027417">
    <property type="entry name" value="P-loop_NTPase"/>
</dbReference>
<accession>A0A382R4Y4</accession>
<dbReference type="GO" id="GO:0008146">
    <property type="term" value="F:sulfotransferase activity"/>
    <property type="evidence" value="ECO:0007669"/>
    <property type="project" value="InterPro"/>
</dbReference>
<evidence type="ECO:0000313" key="2">
    <source>
        <dbReference type="EMBL" id="SVC92257.1"/>
    </source>
</evidence>
<dbReference type="InterPro" id="IPR037359">
    <property type="entry name" value="NST/OST"/>
</dbReference>
<gene>
    <name evidence="2" type="ORF">METZ01_LOCUS345111</name>
</gene>
<protein>
    <recommendedName>
        <fullName evidence="3">Sulfotransferase domain-containing protein</fullName>
    </recommendedName>
</protein>
<dbReference type="PANTHER" id="PTHR10605">
    <property type="entry name" value="HEPARAN SULFATE SULFOTRANSFERASE"/>
    <property type="match status" value="1"/>
</dbReference>
<reference evidence="2" key="1">
    <citation type="submission" date="2018-05" db="EMBL/GenBank/DDBJ databases">
        <authorList>
            <person name="Lanie J.A."/>
            <person name="Ng W.-L."/>
            <person name="Kazmierczak K.M."/>
            <person name="Andrzejewski T.M."/>
            <person name="Davidsen T.M."/>
            <person name="Wayne K.J."/>
            <person name="Tettelin H."/>
            <person name="Glass J.I."/>
            <person name="Rusch D."/>
            <person name="Podicherti R."/>
            <person name="Tsui H.-C.T."/>
            <person name="Winkler M.E."/>
        </authorList>
    </citation>
    <scope>NUCLEOTIDE SEQUENCE</scope>
</reference>
<keyword evidence="1" id="KW-0808">Transferase</keyword>
<organism evidence="2">
    <name type="scientific">marine metagenome</name>
    <dbReference type="NCBI Taxonomy" id="408172"/>
    <lineage>
        <taxon>unclassified sequences</taxon>
        <taxon>metagenomes</taxon>
        <taxon>ecological metagenomes</taxon>
    </lineage>
</organism>
<dbReference type="Gene3D" id="3.40.50.300">
    <property type="entry name" value="P-loop containing nucleotide triphosphate hydrolases"/>
    <property type="match status" value="1"/>
</dbReference>
<dbReference type="EMBL" id="UINC01118850">
    <property type="protein sequence ID" value="SVC92257.1"/>
    <property type="molecule type" value="Genomic_DNA"/>
</dbReference>
<dbReference type="SUPFAM" id="SSF52540">
    <property type="entry name" value="P-loop containing nucleoside triphosphate hydrolases"/>
    <property type="match status" value="1"/>
</dbReference>
<proteinExistence type="predicted"/>
<feature type="non-terminal residue" evidence="2">
    <location>
        <position position="141"/>
    </location>
</feature>
<sequence length="141" mass="16490">MRKPNFFIVGQTRSGTTTLFAQLKQHPDVYIIHSGREHLPPFFGFYPKIRTEEEYLETHYANAKDEKRVGEKNTDNLMAQTSASKIHHYYPDAKIIINLRNPVDMMISLHNLMTNSITIEPILDFEEAINAEKIREEEERL</sequence>
<evidence type="ECO:0000256" key="1">
    <source>
        <dbReference type="ARBA" id="ARBA00022679"/>
    </source>
</evidence>
<evidence type="ECO:0008006" key="3">
    <source>
        <dbReference type="Google" id="ProtNLM"/>
    </source>
</evidence>
<dbReference type="Pfam" id="PF13469">
    <property type="entry name" value="Sulfotransfer_3"/>
    <property type="match status" value="1"/>
</dbReference>
<dbReference type="PANTHER" id="PTHR10605:SF56">
    <property type="entry name" value="BIFUNCTIONAL HEPARAN SULFATE N-DEACETYLASE_N-SULFOTRANSFERASE"/>
    <property type="match status" value="1"/>
</dbReference>
<dbReference type="AlphaFoldDB" id="A0A382R4Y4"/>
<name>A0A382R4Y4_9ZZZZ</name>